<organism evidence="3 4">
    <name type="scientific">Actinokineospora auranticolor</name>
    <dbReference type="NCBI Taxonomy" id="155976"/>
    <lineage>
        <taxon>Bacteria</taxon>
        <taxon>Bacillati</taxon>
        <taxon>Actinomycetota</taxon>
        <taxon>Actinomycetes</taxon>
        <taxon>Pseudonocardiales</taxon>
        <taxon>Pseudonocardiaceae</taxon>
        <taxon>Actinokineospora</taxon>
    </lineage>
</organism>
<dbReference type="Pfam" id="PF13340">
    <property type="entry name" value="DUF4096"/>
    <property type="match status" value="1"/>
</dbReference>
<feature type="domain" description="Transposase IS4-like" evidence="1">
    <location>
        <begin position="111"/>
        <end position="270"/>
    </location>
</feature>
<dbReference type="InterPro" id="IPR025161">
    <property type="entry name" value="IS402-like_dom"/>
</dbReference>
<dbReference type="GO" id="GO:0003677">
    <property type="term" value="F:DNA binding"/>
    <property type="evidence" value="ECO:0007669"/>
    <property type="project" value="InterPro"/>
</dbReference>
<dbReference type="NCBIfam" id="NF033580">
    <property type="entry name" value="transpos_IS5_3"/>
    <property type="match status" value="1"/>
</dbReference>
<gene>
    <name evidence="3" type="ORF">CLV40_14911</name>
</gene>
<accession>A0A2S6GB32</accession>
<dbReference type="GO" id="GO:0006313">
    <property type="term" value="P:DNA transposition"/>
    <property type="evidence" value="ECO:0007669"/>
    <property type="project" value="InterPro"/>
</dbReference>
<name>A0A2S6GB32_9PSEU</name>
<dbReference type="EMBL" id="PTIX01000049">
    <property type="protein sequence ID" value="PPK60684.1"/>
    <property type="molecule type" value="Genomic_DNA"/>
</dbReference>
<evidence type="ECO:0000313" key="3">
    <source>
        <dbReference type="EMBL" id="PPK60684.1"/>
    </source>
</evidence>
<dbReference type="PANTHER" id="PTHR30007">
    <property type="entry name" value="PHP DOMAIN PROTEIN"/>
    <property type="match status" value="1"/>
</dbReference>
<comment type="caution">
    <text evidence="3">The sequence shown here is derived from an EMBL/GenBank/DDBJ whole genome shotgun (WGS) entry which is preliminary data.</text>
</comment>
<dbReference type="InterPro" id="IPR002559">
    <property type="entry name" value="Transposase_11"/>
</dbReference>
<dbReference type="Pfam" id="PF01609">
    <property type="entry name" value="DDE_Tnp_1"/>
    <property type="match status" value="1"/>
</dbReference>
<proteinExistence type="predicted"/>
<evidence type="ECO:0000259" key="2">
    <source>
        <dbReference type="Pfam" id="PF13340"/>
    </source>
</evidence>
<dbReference type="AlphaFoldDB" id="A0A2S6GB32"/>
<dbReference type="Proteomes" id="UP000239203">
    <property type="component" value="Unassembled WGS sequence"/>
</dbReference>
<dbReference type="PANTHER" id="PTHR30007:SF0">
    <property type="entry name" value="TRANSPOSASE"/>
    <property type="match status" value="1"/>
</dbReference>
<sequence length="294" mass="33403">MWLVRVVFVARVQRYPPDLSDAEWAVVEPLLPTPASHPRGGRPEKHPRREIVDAILYVVRTGCAWRALPADFPPRETVYWYFTRWEQQRLTFRMVDALRAMVREQAGRDAEPSAGLMDSQSVKGADTVGVDTRGYDAGKKINGRKRFIVTDTLGLLLVVLVLPAGVQDRDGAKRLLLELRHRQIMANTVRRVRHLFADGGFACTLVEWAHTLRTTIEIVRKPSGQRGFAVVPRRWAVERTSAWLTAHRRLAGDYERHPATAEAIIRWAAITTMTRRLTRGHAATRPGPRPLTTR</sequence>
<feature type="domain" description="Insertion element IS402-like" evidence="2">
    <location>
        <begin position="19"/>
        <end position="91"/>
    </location>
</feature>
<evidence type="ECO:0000259" key="1">
    <source>
        <dbReference type="Pfam" id="PF01609"/>
    </source>
</evidence>
<keyword evidence="4" id="KW-1185">Reference proteome</keyword>
<dbReference type="GO" id="GO:0004803">
    <property type="term" value="F:transposase activity"/>
    <property type="evidence" value="ECO:0007669"/>
    <property type="project" value="InterPro"/>
</dbReference>
<evidence type="ECO:0000313" key="4">
    <source>
        <dbReference type="Proteomes" id="UP000239203"/>
    </source>
</evidence>
<protein>
    <submittedName>
        <fullName evidence="3">Transposase</fullName>
    </submittedName>
</protein>
<reference evidence="3 4" key="1">
    <citation type="submission" date="2018-02" db="EMBL/GenBank/DDBJ databases">
        <title>Genomic Encyclopedia of Archaeal and Bacterial Type Strains, Phase II (KMG-II): from individual species to whole genera.</title>
        <authorList>
            <person name="Goeker M."/>
        </authorList>
    </citation>
    <scope>NUCLEOTIDE SEQUENCE [LARGE SCALE GENOMIC DNA]</scope>
    <source>
        <strain evidence="3 4">YU 961-1</strain>
    </source>
</reference>